<feature type="region of interest" description="Disordered" evidence="4">
    <location>
        <begin position="1"/>
        <end position="38"/>
    </location>
</feature>
<name>A0A1E5WC47_9POAL</name>
<keyword evidence="2" id="KW-0689">Ribosomal protein</keyword>
<comment type="similarity">
    <text evidence="1">Belongs to the bacterial ribosomal protein bL19 family.</text>
</comment>
<dbReference type="InterPro" id="IPR001857">
    <property type="entry name" value="Ribosomal_bL19"/>
</dbReference>
<evidence type="ECO:0000313" key="7">
    <source>
        <dbReference type="Proteomes" id="UP000095767"/>
    </source>
</evidence>
<keyword evidence="3" id="KW-0687">Ribonucleoprotein</keyword>
<accession>A0A1E5WC47</accession>
<dbReference type="PRINTS" id="PR00061">
    <property type="entry name" value="RIBOSOMALL19"/>
</dbReference>
<dbReference type="GO" id="GO:0006412">
    <property type="term" value="P:translation"/>
    <property type="evidence" value="ECO:0007669"/>
    <property type="project" value="InterPro"/>
</dbReference>
<keyword evidence="5" id="KW-0472">Membrane</keyword>
<dbReference type="Proteomes" id="UP000095767">
    <property type="component" value="Unassembled WGS sequence"/>
</dbReference>
<dbReference type="GO" id="GO:1990904">
    <property type="term" value="C:ribonucleoprotein complex"/>
    <property type="evidence" value="ECO:0007669"/>
    <property type="project" value="UniProtKB-KW"/>
</dbReference>
<evidence type="ECO:0000256" key="1">
    <source>
        <dbReference type="ARBA" id="ARBA00005781"/>
    </source>
</evidence>
<keyword evidence="5" id="KW-1133">Transmembrane helix</keyword>
<dbReference type="AlphaFoldDB" id="A0A1E5WC47"/>
<reference evidence="6 7" key="1">
    <citation type="submission" date="2016-09" db="EMBL/GenBank/DDBJ databases">
        <title>The draft genome of Dichanthelium oligosanthes: A C3 panicoid grass species.</title>
        <authorList>
            <person name="Studer A.J."/>
            <person name="Schnable J.C."/>
            <person name="Brutnell T.P."/>
        </authorList>
    </citation>
    <scope>NUCLEOTIDE SEQUENCE [LARGE SCALE GENOMIC DNA]</scope>
    <source>
        <strain evidence="7">cv. Kellogg 1175</strain>
        <tissue evidence="6">Leaf</tissue>
    </source>
</reference>
<evidence type="ECO:0000256" key="3">
    <source>
        <dbReference type="ARBA" id="ARBA00023274"/>
    </source>
</evidence>
<dbReference type="Gene3D" id="2.30.30.790">
    <property type="match status" value="1"/>
</dbReference>
<dbReference type="EMBL" id="LWDX02014036">
    <property type="protein sequence ID" value="OEL34894.1"/>
    <property type="molecule type" value="Genomic_DNA"/>
</dbReference>
<dbReference type="PANTHER" id="PTHR15680">
    <property type="entry name" value="RIBOSOMAL PROTEIN L19"/>
    <property type="match status" value="1"/>
</dbReference>
<gene>
    <name evidence="6" type="ORF">BAE44_0004087</name>
</gene>
<feature type="transmembrane region" description="Helical" evidence="5">
    <location>
        <begin position="130"/>
        <end position="155"/>
    </location>
</feature>
<proteinExistence type="inferred from homology"/>
<evidence type="ECO:0000256" key="4">
    <source>
        <dbReference type="SAM" id="MobiDB-lite"/>
    </source>
</evidence>
<evidence type="ECO:0000256" key="5">
    <source>
        <dbReference type="SAM" id="Phobius"/>
    </source>
</evidence>
<evidence type="ECO:0000313" key="6">
    <source>
        <dbReference type="EMBL" id="OEL34894.1"/>
    </source>
</evidence>
<dbReference type="Pfam" id="PF01245">
    <property type="entry name" value="Ribosomal_L19"/>
    <property type="match status" value="1"/>
</dbReference>
<dbReference type="GO" id="GO:0003735">
    <property type="term" value="F:structural constituent of ribosome"/>
    <property type="evidence" value="ECO:0007669"/>
    <property type="project" value="InterPro"/>
</dbReference>
<comment type="caution">
    <text evidence="6">The sequence shown here is derived from an EMBL/GenBank/DDBJ whole genome shotgun (WGS) entry which is preliminary data.</text>
</comment>
<protein>
    <submittedName>
        <fullName evidence="6">Uncharacterized protein</fullName>
    </submittedName>
</protein>
<evidence type="ECO:0000256" key="2">
    <source>
        <dbReference type="ARBA" id="ARBA00022980"/>
    </source>
</evidence>
<keyword evidence="7" id="KW-1185">Reference proteome</keyword>
<dbReference type="PANTHER" id="PTHR15680:SF9">
    <property type="entry name" value="LARGE RIBOSOMAL SUBUNIT PROTEIN BL19M"/>
    <property type="match status" value="1"/>
</dbReference>
<dbReference type="InterPro" id="IPR038657">
    <property type="entry name" value="Ribosomal_bL19_sf"/>
</dbReference>
<sequence>MDGATGLARIHRSDGKHCSRTAAAPLKPPGSSARACRLTRPAGGGRRLQIEGRRQSYKRTGGGADACGGERQGTDLRMQSLLRNVCRAGSGAAARLLEFAAPVATHLAATQSSSAIQYLRPYGFGRPIGIGFLLEIQAVGILLSPVILICPYPLYRVNFSMCRVRSFPMMVFLPPHRQRRFSTVGNAEVVSDEDDSTSPAVEHPPGIKFKRLDKTAKHIMNILNKEAVDKQAPENKRHESTLKGIVIARHNAGINTTFRLRRLVAGVGVKSVFPLYFQTSKKSRSWTGRKSGGLSCITFGQDECT</sequence>
<organism evidence="6 7">
    <name type="scientific">Dichanthelium oligosanthes</name>
    <dbReference type="NCBI Taxonomy" id="888268"/>
    <lineage>
        <taxon>Eukaryota</taxon>
        <taxon>Viridiplantae</taxon>
        <taxon>Streptophyta</taxon>
        <taxon>Embryophyta</taxon>
        <taxon>Tracheophyta</taxon>
        <taxon>Spermatophyta</taxon>
        <taxon>Magnoliopsida</taxon>
        <taxon>Liliopsida</taxon>
        <taxon>Poales</taxon>
        <taxon>Poaceae</taxon>
        <taxon>PACMAD clade</taxon>
        <taxon>Panicoideae</taxon>
        <taxon>Panicodae</taxon>
        <taxon>Paniceae</taxon>
        <taxon>Dichantheliinae</taxon>
        <taxon>Dichanthelium</taxon>
    </lineage>
</organism>
<dbReference type="STRING" id="888268.A0A1E5WC47"/>
<dbReference type="InterPro" id="IPR008991">
    <property type="entry name" value="Translation_prot_SH3-like_sf"/>
</dbReference>
<dbReference type="SUPFAM" id="SSF50104">
    <property type="entry name" value="Translation proteins SH3-like domain"/>
    <property type="match status" value="1"/>
</dbReference>
<dbReference type="GO" id="GO:0005840">
    <property type="term" value="C:ribosome"/>
    <property type="evidence" value="ECO:0007669"/>
    <property type="project" value="UniProtKB-KW"/>
</dbReference>
<keyword evidence="5" id="KW-0812">Transmembrane</keyword>
<dbReference type="OrthoDB" id="432645at2759"/>